<dbReference type="OrthoDB" id="7161040at2"/>
<gene>
    <name evidence="3" type="ORF">SAMN05444171_0624</name>
</gene>
<sequence length="119" mass="12737">MSLSRTLSKAVIFAAVAALLPIAATAAANAQAATEIQLSYKDKKFEPAEISAPANTPIVIKLKNLDSKPMEFESKALKIEKVVAGSSDATVNVRAQKPGRYEFVDEYNEKTARGALVVK</sequence>
<name>A0A1M7L6V1_9BRAD</name>
<evidence type="ECO:0000259" key="2">
    <source>
        <dbReference type="Pfam" id="PF13473"/>
    </source>
</evidence>
<feature type="signal peptide" evidence="1">
    <location>
        <begin position="1"/>
        <end position="32"/>
    </location>
</feature>
<feature type="chain" id="PRO_5030032105" evidence="1">
    <location>
        <begin position="33"/>
        <end position="119"/>
    </location>
</feature>
<evidence type="ECO:0000256" key="1">
    <source>
        <dbReference type="SAM" id="SignalP"/>
    </source>
</evidence>
<feature type="domain" description="EfeO-type cupredoxin-like" evidence="2">
    <location>
        <begin position="14"/>
        <end position="118"/>
    </location>
</feature>
<reference evidence="3 4" key="1">
    <citation type="submission" date="2016-10" db="EMBL/GenBank/DDBJ databases">
        <authorList>
            <person name="de Groot N.N."/>
        </authorList>
    </citation>
    <scope>NUCLEOTIDE SEQUENCE [LARGE SCALE GENOMIC DNA]</scope>
    <source>
        <strain evidence="3 4">GAS522</strain>
    </source>
</reference>
<protein>
    <submittedName>
        <fullName evidence="3">Cupredoxin-like domain-containing protein</fullName>
    </submittedName>
</protein>
<dbReference type="Gene3D" id="2.60.40.420">
    <property type="entry name" value="Cupredoxins - blue copper proteins"/>
    <property type="match status" value="1"/>
</dbReference>
<dbReference type="Proteomes" id="UP000183208">
    <property type="component" value="Unassembled WGS sequence"/>
</dbReference>
<evidence type="ECO:0000313" key="4">
    <source>
        <dbReference type="Proteomes" id="UP000183208"/>
    </source>
</evidence>
<dbReference type="AlphaFoldDB" id="A0A1M7L6V1"/>
<dbReference type="EMBL" id="FNTI01000001">
    <property type="protein sequence ID" value="SEC08557.1"/>
    <property type="molecule type" value="Genomic_DNA"/>
</dbReference>
<evidence type="ECO:0000313" key="3">
    <source>
        <dbReference type="EMBL" id="SEC08557.1"/>
    </source>
</evidence>
<dbReference type="Pfam" id="PF13473">
    <property type="entry name" value="Cupredoxin_1"/>
    <property type="match status" value="1"/>
</dbReference>
<dbReference type="RefSeq" id="WP_074815404.1">
    <property type="nucleotide sequence ID" value="NZ_FNTI01000001.1"/>
</dbReference>
<proteinExistence type="predicted"/>
<organism evidence="3 4">
    <name type="scientific">Bradyrhizobium lablabi</name>
    <dbReference type="NCBI Taxonomy" id="722472"/>
    <lineage>
        <taxon>Bacteria</taxon>
        <taxon>Pseudomonadati</taxon>
        <taxon>Pseudomonadota</taxon>
        <taxon>Alphaproteobacteria</taxon>
        <taxon>Hyphomicrobiales</taxon>
        <taxon>Nitrobacteraceae</taxon>
        <taxon>Bradyrhizobium</taxon>
    </lineage>
</organism>
<accession>A0A1M7L6V1</accession>
<keyword evidence="1" id="KW-0732">Signal</keyword>
<dbReference type="SUPFAM" id="SSF49503">
    <property type="entry name" value="Cupredoxins"/>
    <property type="match status" value="1"/>
</dbReference>
<dbReference type="InterPro" id="IPR008972">
    <property type="entry name" value="Cupredoxin"/>
</dbReference>
<dbReference type="InterPro" id="IPR028096">
    <property type="entry name" value="EfeO_Cupredoxin"/>
</dbReference>